<evidence type="ECO:0000313" key="1">
    <source>
        <dbReference type="EMBL" id="KAJ8632709.1"/>
    </source>
</evidence>
<protein>
    <submittedName>
        <fullName evidence="1">Uncharacterized protein</fullName>
    </submittedName>
</protein>
<keyword evidence="2" id="KW-1185">Reference proteome</keyword>
<reference evidence="1 2" key="1">
    <citation type="journal article" date="2022" name="Hortic Res">
        <title>A haplotype resolved chromosomal level avocado genome allows analysis of novel avocado genes.</title>
        <authorList>
            <person name="Nath O."/>
            <person name="Fletcher S.J."/>
            <person name="Hayward A."/>
            <person name="Shaw L.M."/>
            <person name="Masouleh A.K."/>
            <person name="Furtado A."/>
            <person name="Henry R.J."/>
            <person name="Mitter N."/>
        </authorList>
    </citation>
    <scope>NUCLEOTIDE SEQUENCE [LARGE SCALE GENOMIC DNA]</scope>
    <source>
        <strain evidence="2">cv. Hass</strain>
    </source>
</reference>
<dbReference type="EMBL" id="CM056816">
    <property type="protein sequence ID" value="KAJ8632709.1"/>
    <property type="molecule type" value="Genomic_DNA"/>
</dbReference>
<organism evidence="1 2">
    <name type="scientific">Persea americana</name>
    <name type="common">Avocado</name>
    <dbReference type="NCBI Taxonomy" id="3435"/>
    <lineage>
        <taxon>Eukaryota</taxon>
        <taxon>Viridiplantae</taxon>
        <taxon>Streptophyta</taxon>
        <taxon>Embryophyta</taxon>
        <taxon>Tracheophyta</taxon>
        <taxon>Spermatophyta</taxon>
        <taxon>Magnoliopsida</taxon>
        <taxon>Magnoliidae</taxon>
        <taxon>Laurales</taxon>
        <taxon>Lauraceae</taxon>
        <taxon>Persea</taxon>
    </lineage>
</organism>
<comment type="caution">
    <text evidence="1">The sequence shown here is derived from an EMBL/GenBank/DDBJ whole genome shotgun (WGS) entry which is preliminary data.</text>
</comment>
<proteinExistence type="predicted"/>
<accession>A0ACC2LH33</accession>
<dbReference type="Proteomes" id="UP001234297">
    <property type="component" value="Chromosome 8"/>
</dbReference>
<name>A0ACC2LH33_PERAE</name>
<sequence length="79" mass="8907">MGGREDEEGEDDDYHLLSNDLPDPERSLSLSLSRPGPFQILAKKAEKAPLDLWLGNTDGSCGWRMLQNHHEPMLMLSDE</sequence>
<gene>
    <name evidence="1" type="ORF">MRB53_026045</name>
</gene>
<evidence type="ECO:0000313" key="2">
    <source>
        <dbReference type="Proteomes" id="UP001234297"/>
    </source>
</evidence>